<feature type="domain" description="Bacterial transcriptional activator" evidence="1">
    <location>
        <begin position="106"/>
        <end position="247"/>
    </location>
</feature>
<dbReference type="InterPro" id="IPR005158">
    <property type="entry name" value="BTAD"/>
</dbReference>
<dbReference type="Gene3D" id="1.25.40.10">
    <property type="entry name" value="Tetratricopeptide repeat domain"/>
    <property type="match status" value="1"/>
</dbReference>
<reference evidence="2 3" key="1">
    <citation type="journal article" date="2015" name="Stand. Genomic Sci.">
        <title>Genomic Encyclopedia of Bacterial and Archaeal Type Strains, Phase III: the genomes of soil and plant-associated and newly described type strains.</title>
        <authorList>
            <person name="Whitman W.B."/>
            <person name="Woyke T."/>
            <person name="Klenk H.P."/>
            <person name="Zhou Y."/>
            <person name="Lilburn T.G."/>
            <person name="Beck B.J."/>
            <person name="De Vos P."/>
            <person name="Vandamme P."/>
            <person name="Eisen J.A."/>
            <person name="Garrity G."/>
            <person name="Hugenholtz P."/>
            <person name="Kyrpides N.C."/>
        </authorList>
    </citation>
    <scope>NUCLEOTIDE SEQUENCE [LARGE SCALE GENOMIC DNA]</scope>
    <source>
        <strain evidence="2 3">VKM Ac-2538</strain>
    </source>
</reference>
<keyword evidence="2" id="KW-0238">DNA-binding</keyword>
<dbReference type="InterPro" id="IPR051677">
    <property type="entry name" value="AfsR-DnrI-RedD_regulator"/>
</dbReference>
<evidence type="ECO:0000313" key="2">
    <source>
        <dbReference type="EMBL" id="TCO25647.1"/>
    </source>
</evidence>
<evidence type="ECO:0000313" key="3">
    <source>
        <dbReference type="Proteomes" id="UP000295818"/>
    </source>
</evidence>
<sequence length="260" mass="28519">MRALGGCDLRLHLLGDWFLTVGGGHTATPEPIELPSGPQHLIALLALQGRCARTQAAATLWPDCRDEVAAARLRAILWRLRHRHAGVPPLLEIGDISLALASGVAVDVHRFRASAELLIHDPDGRDEGGEDAAAAVLHSSELLPGWYDDWVLAARERLQYLRLSALDALASRRRLERRGHEALQAARAATSIEPLHESAHRTIVRTHLDNGDIVEAVNHYEKFRAMLDRELGLPPSELFTELVQPYLASVGGGTRTAQTR</sequence>
<dbReference type="RefSeq" id="WP_158292812.1">
    <property type="nucleotide sequence ID" value="NZ_SLWM01000004.1"/>
</dbReference>
<proteinExistence type="predicted"/>
<dbReference type="Proteomes" id="UP000295818">
    <property type="component" value="Unassembled WGS sequence"/>
</dbReference>
<protein>
    <submittedName>
        <fullName evidence="2">DNA-binding SARP family transcriptional activator</fullName>
    </submittedName>
</protein>
<keyword evidence="3" id="KW-1185">Reference proteome</keyword>
<evidence type="ECO:0000259" key="1">
    <source>
        <dbReference type="SMART" id="SM01043"/>
    </source>
</evidence>
<name>A0ABY2BMN7_9ACTN</name>
<accession>A0ABY2BMN7</accession>
<dbReference type="SMART" id="SM01043">
    <property type="entry name" value="BTAD"/>
    <property type="match status" value="1"/>
</dbReference>
<dbReference type="Pfam" id="PF03704">
    <property type="entry name" value="BTAD"/>
    <property type="match status" value="1"/>
</dbReference>
<dbReference type="SUPFAM" id="SSF48452">
    <property type="entry name" value="TPR-like"/>
    <property type="match status" value="1"/>
</dbReference>
<dbReference type="GO" id="GO:0003677">
    <property type="term" value="F:DNA binding"/>
    <property type="evidence" value="ECO:0007669"/>
    <property type="project" value="UniProtKB-KW"/>
</dbReference>
<gene>
    <name evidence="2" type="ORF">EV644_104151</name>
</gene>
<dbReference type="EMBL" id="SLWM01000004">
    <property type="protein sequence ID" value="TCO25647.1"/>
    <property type="molecule type" value="Genomic_DNA"/>
</dbReference>
<dbReference type="InterPro" id="IPR011990">
    <property type="entry name" value="TPR-like_helical_dom_sf"/>
</dbReference>
<comment type="caution">
    <text evidence="2">The sequence shown here is derived from an EMBL/GenBank/DDBJ whole genome shotgun (WGS) entry which is preliminary data.</text>
</comment>
<dbReference type="PANTHER" id="PTHR35807">
    <property type="entry name" value="TRANSCRIPTIONAL REGULATOR REDD-RELATED"/>
    <property type="match status" value="1"/>
</dbReference>
<organism evidence="2 3">
    <name type="scientific">Kribbella orskensis</name>
    <dbReference type="NCBI Taxonomy" id="2512216"/>
    <lineage>
        <taxon>Bacteria</taxon>
        <taxon>Bacillati</taxon>
        <taxon>Actinomycetota</taxon>
        <taxon>Actinomycetes</taxon>
        <taxon>Propionibacteriales</taxon>
        <taxon>Kribbellaceae</taxon>
        <taxon>Kribbella</taxon>
    </lineage>
</organism>